<evidence type="ECO:0000256" key="1">
    <source>
        <dbReference type="ARBA" id="ARBA00004752"/>
    </source>
</evidence>
<dbReference type="PANTHER" id="PTHR23135">
    <property type="entry name" value="MUR LIGASE FAMILY MEMBER"/>
    <property type="match status" value="1"/>
</dbReference>
<dbReference type="RefSeq" id="WP_235324254.1">
    <property type="nucleotide sequence ID" value="NZ_JAFBIT010000003.1"/>
</dbReference>
<reference evidence="4 5" key="1">
    <citation type="submission" date="2020-12" db="EMBL/GenBank/DDBJ databases">
        <title>Whole genome sequences of gut porcine anaerobes.</title>
        <authorList>
            <person name="Kubasova T."/>
            <person name="Jahodarova E."/>
            <person name="Rychlik I."/>
        </authorList>
    </citation>
    <scope>NUCLEOTIDE SEQUENCE [LARGE SCALE GENOMIC DNA]</scope>
    <source>
        <strain evidence="4 5">An867</strain>
    </source>
</reference>
<dbReference type="Gene3D" id="3.40.1190.10">
    <property type="entry name" value="Mur-like, catalytic domain"/>
    <property type="match status" value="1"/>
</dbReference>
<dbReference type="EMBL" id="JAFBIT010000003">
    <property type="protein sequence ID" value="MCF2653234.1"/>
    <property type="molecule type" value="Genomic_DNA"/>
</dbReference>
<evidence type="ECO:0000259" key="2">
    <source>
        <dbReference type="Pfam" id="PF08245"/>
    </source>
</evidence>
<comment type="caution">
    <text evidence="4">The sequence shown here is derived from an EMBL/GenBank/DDBJ whole genome shotgun (WGS) entry which is preliminary data.</text>
</comment>
<dbReference type="PANTHER" id="PTHR23135:SF7">
    <property type="entry name" value="LIPID II ISOGLUTAMINYL SYNTHASE (GLUTAMINE-HYDROLYZING) SUBUNIT MURT"/>
    <property type="match status" value="1"/>
</dbReference>
<dbReference type="InterPro" id="IPR013221">
    <property type="entry name" value="Mur_ligase_cen"/>
</dbReference>
<accession>A0ABS9CQ79</accession>
<proteinExistence type="predicted"/>
<dbReference type="Pfam" id="PF08353">
    <property type="entry name" value="MurT_C"/>
    <property type="match status" value="1"/>
</dbReference>
<comment type="pathway">
    <text evidence="1">Cell wall biogenesis; peptidoglycan biosynthesis.</text>
</comment>
<gene>
    <name evidence="4" type="ORF">JQM67_11540</name>
</gene>
<dbReference type="SUPFAM" id="SSF53623">
    <property type="entry name" value="MurD-like peptide ligases, catalytic domain"/>
    <property type="match status" value="1"/>
</dbReference>
<evidence type="ECO:0000259" key="3">
    <source>
        <dbReference type="Pfam" id="PF08353"/>
    </source>
</evidence>
<organism evidence="4 5">
    <name type="scientific">Anaeromassilibacillus senegalensis</name>
    <dbReference type="NCBI Taxonomy" id="1673717"/>
    <lineage>
        <taxon>Bacteria</taxon>
        <taxon>Bacillati</taxon>
        <taxon>Bacillota</taxon>
        <taxon>Clostridia</taxon>
        <taxon>Eubacteriales</taxon>
        <taxon>Acutalibacteraceae</taxon>
        <taxon>Anaeromassilibacillus</taxon>
    </lineage>
</organism>
<dbReference type="Pfam" id="PF08245">
    <property type="entry name" value="Mur_ligase_M"/>
    <property type="match status" value="1"/>
</dbReference>
<protein>
    <submittedName>
        <fullName evidence="4">DUF1727 domain-containing protein</fullName>
    </submittedName>
</protein>
<dbReference type="Proteomes" id="UP001299220">
    <property type="component" value="Unassembled WGS sequence"/>
</dbReference>
<name>A0ABS9CQ79_9FIRM</name>
<dbReference type="InterPro" id="IPR013564">
    <property type="entry name" value="MurT_C"/>
</dbReference>
<evidence type="ECO:0000313" key="4">
    <source>
        <dbReference type="EMBL" id="MCF2653234.1"/>
    </source>
</evidence>
<evidence type="ECO:0000313" key="5">
    <source>
        <dbReference type="Proteomes" id="UP001299220"/>
    </source>
</evidence>
<dbReference type="InterPro" id="IPR036565">
    <property type="entry name" value="Mur-like_cat_sf"/>
</dbReference>
<feature type="domain" description="Lipid II isoglutaminyl synthase (glutamine-hydrolyzing) subunit MurT C-terminal" evidence="3">
    <location>
        <begin position="299"/>
        <end position="403"/>
    </location>
</feature>
<keyword evidence="5" id="KW-1185">Reference proteome</keyword>
<feature type="domain" description="Mur ligase central" evidence="2">
    <location>
        <begin position="26"/>
        <end position="143"/>
    </location>
</feature>
<sequence>MPGSWAIILCPDFIGRITKPKKIIGITGTNGKTTVANMLEDILTQNNIPFFCNRSGSNVNTGIASALIANSNLLGHPKQDLAVLELDERSAPKLYPYLQPDILICTNIFRDSCKRNAHAEFILSILNQEIPKGTKLVLNGDDPLCSSICPENDRVYFSIDHLDTDKTVCENIVNDAPICPNCSGPLTHDVVRYHHIGRVHCTRCGYCSPEADYLATDIDLSAMTMTVKSGETQSTYSLPNSSTINIYNTLAVISGLLEFGLTPEQIRVPLQTLHISETRYMETETPNGKKIILHLAKAQNPIACSRAFENVRNAPGRKSVLLLLDDRHDAMHTVESKAWLYDTDFEFLNDDSIVQLILVGARHYDTYLRALLADIPENRITHMRNERDAVSALDAHADTIFILYEIHSISLSEEIRQSILDSAWAKGEKPAGD</sequence>